<keyword evidence="2" id="KW-1185">Reference proteome</keyword>
<dbReference type="HOGENOM" id="CLU_1683912_0_0_9"/>
<comment type="caution">
    <text evidence="1">The sequence shown here is derived from an EMBL/GenBank/DDBJ whole genome shotgun (WGS) entry which is preliminary data.</text>
</comment>
<proteinExistence type="predicted"/>
<sequence length="156" mass="17897">MNLKEKITIENNIVKYEIKAQYNDELTAEEELEIETLHDYIRKIRFSDIDFTANITLDNGTPIITDDNISETVVEISLGKVPEKEYILDENLNIVFSIDSGRVSDAEINDVLNSKPLVSQAKMAVFQFRILEKIKELLAAARNEDNDFEKETETIL</sequence>
<dbReference type="EMBL" id="AQFT01000133">
    <property type="protein sequence ID" value="EMZ21403.1"/>
    <property type="molecule type" value="Genomic_DNA"/>
</dbReference>
<protein>
    <submittedName>
        <fullName evidence="1">Uncharacterized protein</fullName>
    </submittedName>
</protein>
<dbReference type="Proteomes" id="UP000012589">
    <property type="component" value="Unassembled WGS sequence"/>
</dbReference>
<dbReference type="STRING" id="1235802.C823_04546"/>
<dbReference type="AlphaFoldDB" id="N2A4M5"/>
<dbReference type="eggNOG" id="ENOG5033U46">
    <property type="taxonomic scope" value="Bacteria"/>
</dbReference>
<reference evidence="1 2" key="1">
    <citation type="journal article" date="2014" name="Genome Announc.">
        <title>Draft genome sequences of the altered schaedler flora, a defined bacterial community from gnotobiotic mice.</title>
        <authorList>
            <person name="Wannemuehler M.J."/>
            <person name="Overstreet A.M."/>
            <person name="Ward D.V."/>
            <person name="Phillips G.J."/>
        </authorList>
    </citation>
    <scope>NUCLEOTIDE SEQUENCE [LARGE SCALE GENOMIC DNA]</scope>
    <source>
        <strain evidence="1 2">ASF492</strain>
    </source>
</reference>
<accession>N2A4M5</accession>
<dbReference type="PATRIC" id="fig|1235802.3.peg.4833"/>
<organism evidence="1 2">
    <name type="scientific">Eubacterium plexicaudatum ASF492</name>
    <dbReference type="NCBI Taxonomy" id="1235802"/>
    <lineage>
        <taxon>Bacteria</taxon>
        <taxon>Bacillati</taxon>
        <taxon>Bacillota</taxon>
        <taxon>Clostridia</taxon>
        <taxon>Eubacteriales</taxon>
        <taxon>Eubacteriaceae</taxon>
        <taxon>Eubacterium</taxon>
    </lineage>
</organism>
<evidence type="ECO:0000313" key="1">
    <source>
        <dbReference type="EMBL" id="EMZ21403.1"/>
    </source>
</evidence>
<evidence type="ECO:0000313" key="2">
    <source>
        <dbReference type="Proteomes" id="UP000012589"/>
    </source>
</evidence>
<gene>
    <name evidence="1" type="ORF">C823_04546</name>
</gene>
<dbReference type="OrthoDB" id="2052914at2"/>
<name>N2A4M5_9FIRM</name>